<feature type="binding site" evidence="9">
    <location>
        <begin position="58"/>
        <end position="61"/>
    </location>
    <ligand>
        <name>substrate</name>
    </ligand>
</feature>
<comment type="similarity">
    <text evidence="7">Belongs to the gmhB family.</text>
</comment>
<evidence type="ECO:0000256" key="3">
    <source>
        <dbReference type="ARBA" id="ARBA00022723"/>
    </source>
</evidence>
<dbReference type="InterPro" id="IPR006549">
    <property type="entry name" value="HAD-SF_hydro_IIIA"/>
</dbReference>
<dbReference type="GO" id="GO:0005737">
    <property type="term" value="C:cytoplasm"/>
    <property type="evidence" value="ECO:0007669"/>
    <property type="project" value="UniProtKB-SubCell"/>
</dbReference>
<comment type="subcellular location">
    <subcellularLocation>
        <location evidence="1 7">Cytoplasm</location>
    </subcellularLocation>
</comment>
<organism evidence="12 13">
    <name type="scientific">Paludibaculum fermentans</name>
    <dbReference type="NCBI Taxonomy" id="1473598"/>
    <lineage>
        <taxon>Bacteria</taxon>
        <taxon>Pseudomonadati</taxon>
        <taxon>Acidobacteriota</taxon>
        <taxon>Terriglobia</taxon>
        <taxon>Bryobacterales</taxon>
        <taxon>Bryobacteraceae</taxon>
        <taxon>Paludibaculum</taxon>
    </lineage>
</organism>
<dbReference type="InterPro" id="IPR023214">
    <property type="entry name" value="HAD_sf"/>
</dbReference>
<dbReference type="RefSeq" id="WP_194451161.1">
    <property type="nucleotide sequence ID" value="NZ_CP063849.1"/>
</dbReference>
<dbReference type="InterPro" id="IPR006357">
    <property type="entry name" value="HAD-SF_hydro_IIA"/>
</dbReference>
<protein>
    <recommendedName>
        <fullName evidence="6 7">D,D-heptose 1,7-bisphosphate phosphatase</fullName>
        <ecNumber evidence="7">3.1.3.-</ecNumber>
    </recommendedName>
</protein>
<evidence type="ECO:0000256" key="7">
    <source>
        <dbReference type="PIRNR" id="PIRNR004682"/>
    </source>
</evidence>
<dbReference type="GO" id="GO:0005975">
    <property type="term" value="P:carbohydrate metabolic process"/>
    <property type="evidence" value="ECO:0007669"/>
    <property type="project" value="InterPro"/>
</dbReference>
<feature type="site" description="Stabilizes the phosphoryl group" evidence="10">
    <location>
        <position position="105"/>
    </location>
</feature>
<feature type="binding site" evidence="11">
    <location>
        <position position="131"/>
    </location>
    <ligand>
        <name>Mg(2+)</name>
        <dbReference type="ChEBI" id="CHEBI:18420"/>
    </ligand>
</feature>
<dbReference type="Proteomes" id="UP000593892">
    <property type="component" value="Chromosome"/>
</dbReference>
<evidence type="ECO:0000256" key="9">
    <source>
        <dbReference type="PIRSR" id="PIRSR004682-2"/>
    </source>
</evidence>
<dbReference type="NCBIfam" id="TIGR01656">
    <property type="entry name" value="Histidinol-ppas"/>
    <property type="match status" value="1"/>
</dbReference>
<evidence type="ECO:0000256" key="11">
    <source>
        <dbReference type="PIRSR" id="PIRSR004682-4"/>
    </source>
</evidence>
<feature type="binding site" evidence="9">
    <location>
        <position position="131"/>
    </location>
    <ligand>
        <name>substrate</name>
    </ligand>
</feature>
<comment type="cofactor">
    <cofactor evidence="11">
        <name>Zn(2+)</name>
        <dbReference type="ChEBI" id="CHEBI:29105"/>
    </cofactor>
</comment>
<feature type="binding site" evidence="11">
    <location>
        <position position="95"/>
    </location>
    <ligand>
        <name>Zn(2+)</name>
        <dbReference type="ChEBI" id="CHEBI:29105"/>
    </ligand>
</feature>
<name>A0A7S7SLL6_PALFE</name>
<feature type="binding site" evidence="11">
    <location>
        <position position="18"/>
    </location>
    <ligand>
        <name>Mg(2+)</name>
        <dbReference type="ChEBI" id="CHEBI:18420"/>
    </ligand>
</feature>
<keyword evidence="4 7" id="KW-0378">Hydrolase</keyword>
<keyword evidence="3 11" id="KW-0479">Metal-binding</keyword>
<evidence type="ECO:0000313" key="12">
    <source>
        <dbReference type="EMBL" id="QOY89499.1"/>
    </source>
</evidence>
<evidence type="ECO:0000256" key="4">
    <source>
        <dbReference type="ARBA" id="ARBA00022801"/>
    </source>
</evidence>
<keyword evidence="11" id="KW-0862">Zinc</keyword>
<feature type="binding site" evidence="11">
    <location>
        <position position="103"/>
    </location>
    <ligand>
        <name>Zn(2+)</name>
        <dbReference type="ChEBI" id="CHEBI:29105"/>
    </ligand>
</feature>
<accession>A0A7S7SLL6</accession>
<gene>
    <name evidence="12" type="ORF">IRI77_05985</name>
</gene>
<dbReference type="PANTHER" id="PTHR42891">
    <property type="entry name" value="D-GLYCERO-BETA-D-MANNO-HEPTOSE-1,7-BISPHOSPHATE 7-PHOSPHATASE"/>
    <property type="match status" value="1"/>
</dbReference>
<dbReference type="GO" id="GO:0046872">
    <property type="term" value="F:metal ion binding"/>
    <property type="evidence" value="ECO:0007669"/>
    <property type="project" value="UniProtKB-KW"/>
</dbReference>
<dbReference type="PIRSF" id="PIRSF004682">
    <property type="entry name" value="GmhB"/>
    <property type="match status" value="1"/>
</dbReference>
<evidence type="ECO:0000256" key="2">
    <source>
        <dbReference type="ARBA" id="ARBA00022490"/>
    </source>
</evidence>
<dbReference type="Pfam" id="PF13344">
    <property type="entry name" value="Hydrolase_6"/>
    <property type="match status" value="1"/>
</dbReference>
<feature type="site" description="Stabilizes the phosphoryl group" evidence="10">
    <location>
        <position position="58"/>
    </location>
</feature>
<dbReference type="EC" id="3.1.3.-" evidence="7"/>
<evidence type="ECO:0000256" key="10">
    <source>
        <dbReference type="PIRSR" id="PIRSR004682-3"/>
    </source>
</evidence>
<dbReference type="AlphaFoldDB" id="A0A7S7SLL6"/>
<evidence type="ECO:0000256" key="6">
    <source>
        <dbReference type="ARBA" id="ARBA00031828"/>
    </source>
</evidence>
<feature type="binding site" evidence="9">
    <location>
        <begin position="104"/>
        <end position="105"/>
    </location>
    <ligand>
        <name>substrate</name>
    </ligand>
</feature>
<dbReference type="Pfam" id="PF13242">
    <property type="entry name" value="Hydrolase_like"/>
    <property type="match status" value="1"/>
</dbReference>
<dbReference type="KEGG" id="pfer:IRI77_05985"/>
<proteinExistence type="inferred from homology"/>
<comment type="cofactor">
    <cofactor evidence="11">
        <name>Mg(2+)</name>
        <dbReference type="ChEBI" id="CHEBI:18420"/>
    </cofactor>
</comment>
<feature type="binding site" evidence="9">
    <location>
        <begin position="16"/>
        <end position="18"/>
    </location>
    <ligand>
        <name>substrate</name>
    </ligand>
</feature>
<feature type="binding site" evidence="11">
    <location>
        <position position="16"/>
    </location>
    <ligand>
        <name>Mg(2+)</name>
        <dbReference type="ChEBI" id="CHEBI:18420"/>
    </ligand>
</feature>
<keyword evidence="13" id="KW-1185">Reference proteome</keyword>
<dbReference type="Gene3D" id="3.40.50.1000">
    <property type="entry name" value="HAD superfamily/HAD-like"/>
    <property type="match status" value="1"/>
</dbReference>
<evidence type="ECO:0000313" key="13">
    <source>
        <dbReference type="Proteomes" id="UP000593892"/>
    </source>
</evidence>
<keyword evidence="2 7" id="KW-0963">Cytoplasm</keyword>
<sequence>MNPASKAGTRRFVAFDRDGTLIVEKNYLADPEQIELLPGAREAVDRLRAAGYGLVVVTNQSGVGRGYFGMDAVQAMNHRLEELLGSFDGIYVCPHAPAEQCDCRKPKPTLLLRAAAELGFDPAESVVVGDKDVDVSLGQNAGGRGILVTTGYGARHLAEGRTQPDFVAETLEQAVDWILNRG</sequence>
<keyword evidence="5 7" id="KW-0119">Carbohydrate metabolism</keyword>
<evidence type="ECO:0000256" key="8">
    <source>
        <dbReference type="PIRSR" id="PIRSR004682-1"/>
    </source>
</evidence>
<feature type="site" description="Contributes to substrate recognition" evidence="10">
    <location>
        <position position="104"/>
    </location>
</feature>
<feature type="active site" description="Proton donor" evidence="8">
    <location>
        <position position="18"/>
    </location>
</feature>
<dbReference type="PANTHER" id="PTHR42891:SF1">
    <property type="entry name" value="D-GLYCERO-BETA-D-MANNO-HEPTOSE-1,7-BISPHOSPHATE 7-PHOSPHATASE"/>
    <property type="match status" value="1"/>
</dbReference>
<dbReference type="InterPro" id="IPR006543">
    <property type="entry name" value="Histidinol-phos"/>
</dbReference>
<dbReference type="GO" id="GO:0016791">
    <property type="term" value="F:phosphatase activity"/>
    <property type="evidence" value="ECO:0007669"/>
    <property type="project" value="InterPro"/>
</dbReference>
<keyword evidence="11" id="KW-0460">Magnesium</keyword>
<feature type="active site" description="Nucleophile" evidence="8">
    <location>
        <position position="16"/>
    </location>
</feature>
<evidence type="ECO:0000256" key="5">
    <source>
        <dbReference type="ARBA" id="ARBA00023277"/>
    </source>
</evidence>
<feature type="binding site" evidence="11">
    <location>
        <position position="93"/>
    </location>
    <ligand>
        <name>Zn(2+)</name>
        <dbReference type="ChEBI" id="CHEBI:29105"/>
    </ligand>
</feature>
<dbReference type="SUPFAM" id="SSF56784">
    <property type="entry name" value="HAD-like"/>
    <property type="match status" value="1"/>
</dbReference>
<dbReference type="CDD" id="cd07503">
    <property type="entry name" value="HAD_HisB-N"/>
    <property type="match status" value="1"/>
</dbReference>
<feature type="binding site" evidence="11">
    <location>
        <position position="101"/>
    </location>
    <ligand>
        <name>Zn(2+)</name>
        <dbReference type="ChEBI" id="CHEBI:29105"/>
    </ligand>
</feature>
<dbReference type="NCBIfam" id="TIGR01662">
    <property type="entry name" value="HAD-SF-IIIA"/>
    <property type="match status" value="1"/>
</dbReference>
<dbReference type="InterPro" id="IPR004446">
    <property type="entry name" value="Heptose_bisP_phosphatase"/>
</dbReference>
<feature type="binding site" evidence="11">
    <location>
        <position position="130"/>
    </location>
    <ligand>
        <name>Mg(2+)</name>
        <dbReference type="ChEBI" id="CHEBI:18420"/>
    </ligand>
</feature>
<dbReference type="EMBL" id="CP063849">
    <property type="protein sequence ID" value="QOY89499.1"/>
    <property type="molecule type" value="Genomic_DNA"/>
</dbReference>
<reference evidence="12 13" key="1">
    <citation type="submission" date="2020-10" db="EMBL/GenBank/DDBJ databases">
        <title>Complete genome sequence of Paludibaculum fermentans P105T, a facultatively anaerobic acidobacterium capable of dissimilatory Fe(III) reduction.</title>
        <authorList>
            <person name="Dedysh S.N."/>
            <person name="Beletsky A.V."/>
            <person name="Kulichevskaya I.S."/>
            <person name="Mardanov A.V."/>
            <person name="Ravin N.V."/>
        </authorList>
    </citation>
    <scope>NUCLEOTIDE SEQUENCE [LARGE SCALE GENOMIC DNA]</scope>
    <source>
        <strain evidence="12 13">P105</strain>
    </source>
</reference>
<feature type="binding site" evidence="9">
    <location>
        <begin position="24"/>
        <end position="27"/>
    </location>
    <ligand>
        <name>substrate</name>
    </ligand>
</feature>
<evidence type="ECO:0000256" key="1">
    <source>
        <dbReference type="ARBA" id="ARBA00004496"/>
    </source>
</evidence>
<dbReference type="InterPro" id="IPR036412">
    <property type="entry name" value="HAD-like_sf"/>
</dbReference>